<keyword evidence="3" id="KW-0315">Glutamine amidotransferase</keyword>
<evidence type="ECO:0000259" key="5">
    <source>
        <dbReference type="PROSITE" id="PS51278"/>
    </source>
</evidence>
<dbReference type="Gene3D" id="3.40.50.620">
    <property type="entry name" value="HUPs"/>
    <property type="match status" value="1"/>
</dbReference>
<evidence type="ECO:0000313" key="7">
    <source>
        <dbReference type="Proteomes" id="UP001491310"/>
    </source>
</evidence>
<dbReference type="PROSITE" id="PS51278">
    <property type="entry name" value="GATASE_TYPE_2"/>
    <property type="match status" value="1"/>
</dbReference>
<gene>
    <name evidence="6" type="ORF">WJX75_001620</name>
</gene>
<evidence type="ECO:0000256" key="1">
    <source>
        <dbReference type="ARBA" id="ARBA00022605"/>
    </source>
</evidence>
<name>A0ABR2YBE1_9CHLO</name>
<dbReference type="Pfam" id="PF00733">
    <property type="entry name" value="Asn_synthase"/>
    <property type="match status" value="1"/>
</dbReference>
<comment type="caution">
    <text evidence="6">The sequence shown here is derived from an EMBL/GenBank/DDBJ whole genome shotgun (WGS) entry which is preliminary data.</text>
</comment>
<proteinExistence type="predicted"/>
<evidence type="ECO:0000313" key="6">
    <source>
        <dbReference type="EMBL" id="KAK9901553.1"/>
    </source>
</evidence>
<dbReference type="EMBL" id="JALJOT010000017">
    <property type="protein sequence ID" value="KAK9901553.1"/>
    <property type="molecule type" value="Genomic_DNA"/>
</dbReference>
<dbReference type="CDD" id="cd01991">
    <property type="entry name" value="Asn_synthase_B_C"/>
    <property type="match status" value="1"/>
</dbReference>
<organism evidence="6 7">
    <name type="scientific">Coccomyxa subellipsoidea</name>
    <dbReference type="NCBI Taxonomy" id="248742"/>
    <lineage>
        <taxon>Eukaryota</taxon>
        <taxon>Viridiplantae</taxon>
        <taxon>Chlorophyta</taxon>
        <taxon>core chlorophytes</taxon>
        <taxon>Trebouxiophyceae</taxon>
        <taxon>Trebouxiophyceae incertae sedis</taxon>
        <taxon>Coccomyxaceae</taxon>
        <taxon>Coccomyxa</taxon>
    </lineage>
</organism>
<dbReference type="PANTHER" id="PTHR45937:SF1">
    <property type="entry name" value="ASPARAGINE SYNTHETASE DOMAIN-CONTAINING PROTEIN 1"/>
    <property type="match status" value="1"/>
</dbReference>
<dbReference type="Proteomes" id="UP001491310">
    <property type="component" value="Unassembled WGS sequence"/>
</dbReference>
<dbReference type="InterPro" id="IPR029055">
    <property type="entry name" value="Ntn_hydrolases_N"/>
</dbReference>
<keyword evidence="1" id="KW-0028">Amino-acid biosynthesis</keyword>
<dbReference type="InterPro" id="IPR014729">
    <property type="entry name" value="Rossmann-like_a/b/a_fold"/>
</dbReference>
<dbReference type="PANTHER" id="PTHR45937">
    <property type="entry name" value="ASPARAGINE SYNTHETASE DOMAIN-CONTAINING PROTEIN 1"/>
    <property type="match status" value="1"/>
</dbReference>
<sequence>MCGILLIGRSVEIQEDDSEKVCVRAAPSLKLSLENFHSALAARGPNATGHVQVQLSKDSVLDLACSLLQLRGQHATSTPHADDHGNILLFNGEIFGGLHIPEGCNDGHTLMQALGQRGTDVSDLLSQLRGPWALMYWQASSGTLWFGRDAIGRRSLLVHFPDERSQDLCIASVSCPSATMLDPETLSDACNGLVTAADDGGSNAALKDASHFWEEVEPGVYSICFGDSRLLEGRASGALQRHAWTDPLLYELAAYQRPSCLISPQPDVGEDDRAHTFKAAADQVLELLQRAVALRCECIDVPEGLQLGSATEDGLAPAPVLILFSGGVDSTLLAACSHKALPPDVPIDLASICFDEGRSPDRLSTLDAFEELRAFAPEREWRLILVAGTLEDVDRHRPHLLDLLRPSESVMDLNIGAALWLAAQAEGPVLIHRPSHSAVVSSTHPTSPAGQQPSPYSHPTQQQQSHGEAANGVLSPVEKGEPPSVRGQNGDHGQVRSSIEEGGRYRSRARVVLLGHGADELCAGYGRHRTRFRSHGWEGLSAELALDVGRLWRRNLGRDDRIIADVGREARHPFLDEALVAALLALPLPLVADLRAPHGVGDKMLLRAALRRLGLERAAARMKRAIQFGSRLSRQANVRDFGSNRAANMAKAGGLHLSNVPKATGHA</sequence>
<accession>A0ABR2YBE1</accession>
<evidence type="ECO:0000256" key="3">
    <source>
        <dbReference type="ARBA" id="ARBA00022962"/>
    </source>
</evidence>
<reference evidence="6 7" key="1">
    <citation type="journal article" date="2024" name="Nat. Commun.">
        <title>Phylogenomics reveals the evolutionary origins of lichenization in chlorophyte algae.</title>
        <authorList>
            <person name="Puginier C."/>
            <person name="Libourel C."/>
            <person name="Otte J."/>
            <person name="Skaloud P."/>
            <person name="Haon M."/>
            <person name="Grisel S."/>
            <person name="Petersen M."/>
            <person name="Berrin J.G."/>
            <person name="Delaux P.M."/>
            <person name="Dal Grande F."/>
            <person name="Keller J."/>
        </authorList>
    </citation>
    <scope>NUCLEOTIDE SEQUENCE [LARGE SCALE GENOMIC DNA]</scope>
    <source>
        <strain evidence="6 7">SAG 216-7</strain>
    </source>
</reference>
<keyword evidence="7" id="KW-1185">Reference proteome</keyword>
<dbReference type="SUPFAM" id="SSF56235">
    <property type="entry name" value="N-terminal nucleophile aminohydrolases (Ntn hydrolases)"/>
    <property type="match status" value="1"/>
</dbReference>
<feature type="domain" description="Glutamine amidotransferase type-2" evidence="5">
    <location>
        <begin position="2"/>
        <end position="227"/>
    </location>
</feature>
<evidence type="ECO:0000256" key="2">
    <source>
        <dbReference type="ARBA" id="ARBA00022888"/>
    </source>
</evidence>
<dbReference type="Gene3D" id="3.60.20.10">
    <property type="entry name" value="Glutamine Phosphoribosylpyrophosphate, subunit 1, domain 1"/>
    <property type="match status" value="1"/>
</dbReference>
<keyword evidence="2" id="KW-0061">Asparagine biosynthesis</keyword>
<dbReference type="InterPro" id="IPR001962">
    <property type="entry name" value="Asn_synthase"/>
</dbReference>
<dbReference type="InterPro" id="IPR051857">
    <property type="entry name" value="Asn_synthetase_domain"/>
</dbReference>
<feature type="compositionally biased region" description="Polar residues" evidence="4">
    <location>
        <begin position="438"/>
        <end position="466"/>
    </location>
</feature>
<dbReference type="InterPro" id="IPR017932">
    <property type="entry name" value="GATase_2_dom"/>
</dbReference>
<dbReference type="SUPFAM" id="SSF52402">
    <property type="entry name" value="Adenine nucleotide alpha hydrolases-like"/>
    <property type="match status" value="1"/>
</dbReference>
<feature type="region of interest" description="Disordered" evidence="4">
    <location>
        <begin position="436"/>
        <end position="501"/>
    </location>
</feature>
<evidence type="ECO:0000256" key="4">
    <source>
        <dbReference type="SAM" id="MobiDB-lite"/>
    </source>
</evidence>
<protein>
    <recommendedName>
        <fullName evidence="5">Glutamine amidotransferase type-2 domain-containing protein</fullName>
    </recommendedName>
</protein>